<keyword evidence="3" id="KW-1185">Reference proteome</keyword>
<dbReference type="Proteomes" id="UP000750711">
    <property type="component" value="Unassembled WGS sequence"/>
</dbReference>
<gene>
    <name evidence="2" type="ORF">GP486_008709</name>
</gene>
<feature type="compositionally biased region" description="Basic and acidic residues" evidence="1">
    <location>
        <begin position="16"/>
        <end position="46"/>
    </location>
</feature>
<proteinExistence type="predicted"/>
<reference evidence="2" key="1">
    <citation type="submission" date="2021-03" db="EMBL/GenBank/DDBJ databases">
        <title>Comparative genomics and phylogenomic investigation of the class Geoglossomycetes provide insights into ecological specialization and systematics.</title>
        <authorList>
            <person name="Melie T."/>
            <person name="Pirro S."/>
            <person name="Miller A.N."/>
            <person name="Quandt A."/>
        </authorList>
    </citation>
    <scope>NUCLEOTIDE SEQUENCE</scope>
    <source>
        <strain evidence="2">CAQ_001_2017</strain>
    </source>
</reference>
<organism evidence="2 3">
    <name type="scientific">Trichoglossum hirsutum</name>
    <dbReference type="NCBI Taxonomy" id="265104"/>
    <lineage>
        <taxon>Eukaryota</taxon>
        <taxon>Fungi</taxon>
        <taxon>Dikarya</taxon>
        <taxon>Ascomycota</taxon>
        <taxon>Pezizomycotina</taxon>
        <taxon>Geoglossomycetes</taxon>
        <taxon>Geoglossales</taxon>
        <taxon>Geoglossaceae</taxon>
        <taxon>Trichoglossum</taxon>
    </lineage>
</organism>
<feature type="region of interest" description="Disordered" evidence="1">
    <location>
        <begin position="1"/>
        <end position="113"/>
    </location>
</feature>
<name>A0A9P8HX64_9PEZI</name>
<dbReference type="EMBL" id="JAGHQM010003788">
    <property type="protein sequence ID" value="KAH0541510.1"/>
    <property type="molecule type" value="Genomic_DNA"/>
</dbReference>
<evidence type="ECO:0000313" key="3">
    <source>
        <dbReference type="Proteomes" id="UP000750711"/>
    </source>
</evidence>
<feature type="compositionally biased region" description="Basic and acidic residues" evidence="1">
    <location>
        <begin position="68"/>
        <end position="84"/>
    </location>
</feature>
<dbReference type="AlphaFoldDB" id="A0A9P8HX64"/>
<comment type="caution">
    <text evidence="2">The sequence shown here is derived from an EMBL/GenBank/DDBJ whole genome shotgun (WGS) entry which is preliminary data.</text>
</comment>
<evidence type="ECO:0000256" key="1">
    <source>
        <dbReference type="SAM" id="MobiDB-lite"/>
    </source>
</evidence>
<evidence type="ECO:0000313" key="2">
    <source>
        <dbReference type="EMBL" id="KAH0541510.1"/>
    </source>
</evidence>
<sequence length="161" mass="18511">MMRGSSGAKRPSATIVDERGVERAMSRAEERQREKDLRRLVEEKMRNGSIASPTVSPQLAKVRRRRSVKAEEQHQQRRREDSAPRPRTRPATAKPMLERKLEPVTTMPPSRENKMSSLKRQLSKLNLGGILAGRQRKGDRKVYGKVIEESLVFNEKRTVRV</sequence>
<accession>A0A9P8HX64</accession>
<protein>
    <submittedName>
        <fullName evidence="2">Uncharacterized protein</fullName>
    </submittedName>
</protein>